<evidence type="ECO:0000313" key="11">
    <source>
        <dbReference type="EMBL" id="KAK6185816.1"/>
    </source>
</evidence>
<feature type="transmembrane region" description="Helical" evidence="10">
    <location>
        <begin position="6"/>
        <end position="30"/>
    </location>
</feature>
<dbReference type="PANTHER" id="PTHR24291">
    <property type="entry name" value="CYTOCHROME P450 FAMILY 4"/>
    <property type="match status" value="1"/>
</dbReference>
<dbReference type="Proteomes" id="UP001347796">
    <property type="component" value="Unassembled WGS sequence"/>
</dbReference>
<feature type="transmembrane region" description="Helical" evidence="10">
    <location>
        <begin position="75"/>
        <end position="95"/>
    </location>
</feature>
<dbReference type="InterPro" id="IPR036396">
    <property type="entry name" value="Cyt_P450_sf"/>
</dbReference>
<keyword evidence="7 9" id="KW-0503">Monooxygenase</keyword>
<evidence type="ECO:0000256" key="2">
    <source>
        <dbReference type="ARBA" id="ARBA00010617"/>
    </source>
</evidence>
<evidence type="ECO:0000256" key="3">
    <source>
        <dbReference type="ARBA" id="ARBA00022617"/>
    </source>
</evidence>
<evidence type="ECO:0000256" key="9">
    <source>
        <dbReference type="RuleBase" id="RU000461"/>
    </source>
</evidence>
<keyword evidence="5 9" id="KW-0560">Oxidoreductase</keyword>
<accession>A0AAN8Q333</accession>
<keyword evidence="10" id="KW-1133">Transmembrane helix</keyword>
<gene>
    <name evidence="11" type="ORF">SNE40_007964</name>
</gene>
<dbReference type="SUPFAM" id="SSF48264">
    <property type="entry name" value="Cytochrome P450"/>
    <property type="match status" value="1"/>
</dbReference>
<dbReference type="EMBL" id="JAZGQO010000006">
    <property type="protein sequence ID" value="KAK6185816.1"/>
    <property type="molecule type" value="Genomic_DNA"/>
</dbReference>
<comment type="caution">
    <text evidence="11">The sequence shown here is derived from an EMBL/GenBank/DDBJ whole genome shotgun (WGS) entry which is preliminary data.</text>
</comment>
<dbReference type="CDD" id="cd20659">
    <property type="entry name" value="CYP4B_4F-like"/>
    <property type="match status" value="1"/>
</dbReference>
<dbReference type="InterPro" id="IPR050196">
    <property type="entry name" value="Cytochrome_P450_Monoox"/>
</dbReference>
<evidence type="ECO:0000256" key="6">
    <source>
        <dbReference type="ARBA" id="ARBA00023004"/>
    </source>
</evidence>
<dbReference type="InterPro" id="IPR002401">
    <property type="entry name" value="Cyt_P450_E_grp-I"/>
</dbReference>
<dbReference type="AlphaFoldDB" id="A0AAN8Q333"/>
<keyword evidence="12" id="KW-1185">Reference proteome</keyword>
<evidence type="ECO:0000256" key="8">
    <source>
        <dbReference type="PIRSR" id="PIRSR602401-1"/>
    </source>
</evidence>
<reference evidence="11 12" key="1">
    <citation type="submission" date="2024-01" db="EMBL/GenBank/DDBJ databases">
        <title>The genome of the rayed Mediterranean limpet Patella caerulea (Linnaeus, 1758).</title>
        <authorList>
            <person name="Anh-Thu Weber A."/>
            <person name="Halstead-Nussloch G."/>
        </authorList>
    </citation>
    <scope>NUCLEOTIDE SEQUENCE [LARGE SCALE GENOMIC DNA]</scope>
    <source>
        <strain evidence="11">AATW-2023a</strain>
        <tissue evidence="11">Whole specimen</tissue>
    </source>
</reference>
<dbReference type="GO" id="GO:0005506">
    <property type="term" value="F:iron ion binding"/>
    <property type="evidence" value="ECO:0007669"/>
    <property type="project" value="InterPro"/>
</dbReference>
<keyword evidence="6 8" id="KW-0408">Iron</keyword>
<evidence type="ECO:0000256" key="7">
    <source>
        <dbReference type="ARBA" id="ARBA00023033"/>
    </source>
</evidence>
<comment type="similarity">
    <text evidence="2 9">Belongs to the cytochrome P450 family.</text>
</comment>
<keyword evidence="10" id="KW-0812">Transmembrane</keyword>
<evidence type="ECO:0000256" key="10">
    <source>
        <dbReference type="SAM" id="Phobius"/>
    </source>
</evidence>
<dbReference type="InterPro" id="IPR017972">
    <property type="entry name" value="Cyt_P450_CS"/>
</dbReference>
<dbReference type="GO" id="GO:0016705">
    <property type="term" value="F:oxidoreductase activity, acting on paired donors, with incorporation or reduction of molecular oxygen"/>
    <property type="evidence" value="ECO:0007669"/>
    <property type="project" value="InterPro"/>
</dbReference>
<evidence type="ECO:0008006" key="13">
    <source>
        <dbReference type="Google" id="ProtNLM"/>
    </source>
</evidence>
<keyword evidence="4 8" id="KW-0479">Metal-binding</keyword>
<comment type="cofactor">
    <cofactor evidence="1 8">
        <name>heme</name>
        <dbReference type="ChEBI" id="CHEBI:30413"/>
    </cofactor>
</comment>
<dbReference type="InterPro" id="IPR001128">
    <property type="entry name" value="Cyt_P450"/>
</dbReference>
<dbReference type="FunFam" id="1.10.630.10:FF:000182">
    <property type="entry name" value="Cytochrome P450 3A4"/>
    <property type="match status" value="1"/>
</dbReference>
<evidence type="ECO:0000256" key="4">
    <source>
        <dbReference type="ARBA" id="ARBA00022723"/>
    </source>
</evidence>
<dbReference type="PRINTS" id="PR00463">
    <property type="entry name" value="EP450I"/>
</dbReference>
<dbReference type="Gene3D" id="1.10.630.10">
    <property type="entry name" value="Cytochrome P450"/>
    <property type="match status" value="1"/>
</dbReference>
<evidence type="ECO:0000313" key="12">
    <source>
        <dbReference type="Proteomes" id="UP001347796"/>
    </source>
</evidence>
<keyword evidence="3 8" id="KW-0349">Heme</keyword>
<dbReference type="GO" id="GO:0020037">
    <property type="term" value="F:heme binding"/>
    <property type="evidence" value="ECO:0007669"/>
    <property type="project" value="InterPro"/>
</dbReference>
<protein>
    <recommendedName>
        <fullName evidence="13">Cytochrome P450</fullName>
    </recommendedName>
</protein>
<organism evidence="11 12">
    <name type="scientific">Patella caerulea</name>
    <name type="common">Rayed Mediterranean limpet</name>
    <dbReference type="NCBI Taxonomy" id="87958"/>
    <lineage>
        <taxon>Eukaryota</taxon>
        <taxon>Metazoa</taxon>
        <taxon>Spiralia</taxon>
        <taxon>Lophotrochozoa</taxon>
        <taxon>Mollusca</taxon>
        <taxon>Gastropoda</taxon>
        <taxon>Patellogastropoda</taxon>
        <taxon>Patelloidea</taxon>
        <taxon>Patellidae</taxon>
        <taxon>Patella</taxon>
    </lineage>
</organism>
<dbReference type="PROSITE" id="PS00086">
    <property type="entry name" value="CYTOCHROME_P450"/>
    <property type="match status" value="1"/>
</dbReference>
<name>A0AAN8Q333_PATCE</name>
<feature type="binding site" description="axial binding residue" evidence="8">
    <location>
        <position position="452"/>
    </location>
    <ligand>
        <name>heme</name>
        <dbReference type="ChEBI" id="CHEBI:30413"/>
    </ligand>
    <ligandPart>
        <name>Fe</name>
        <dbReference type="ChEBI" id="CHEBI:18248"/>
    </ligandPart>
</feature>
<sequence length="514" mass="59355">MEAFSVSAVFSIGILIISIYSSMKITVNVYKFLKKSAILKKFPSDPAHWLWGHLIYFPAPDENGLKFKRERTGRFPNSCLCWFGPMLAVICVTAPEGIKTILKTAMPKGKLYRLLQPWLGDGLLLSHGDKWARNRRLLTPAFHFEILKPYITIKNKAADICCSKLKTFAENDENFEVFSIITLFTLDVILKCAFSYDTNCQELGTNHPYAQAVHELSRIITSRYMRPWLHIDWVFYLTKDGRDFKKHCEYVHKVAEQIISNRREVLQKEMPEKQSNRKRYTDFLDTLLMAQDENGVGLTDEEIRAEVDTFLFEGHDTTASAISWSLYSLAQHPEIQDRVQREIDELMSKRSKDDLLATDLNQLPYLTMCIKESLRLHSIISFIVRHSDQDVQVSGKTLPKDTMIVVSIYGVHHNLTLWEDSLKFQPERFSPDNIDKIDPFAFLPFSAGPRNCIGQNFAMHEIKVLLVKVLKRFHLELDPNHPVRKIEGLVMKAEHGIKIKAKTRNPGQYRFDLS</sequence>
<proteinExistence type="inferred from homology"/>
<evidence type="ECO:0000256" key="1">
    <source>
        <dbReference type="ARBA" id="ARBA00001971"/>
    </source>
</evidence>
<dbReference type="Pfam" id="PF00067">
    <property type="entry name" value="p450"/>
    <property type="match status" value="1"/>
</dbReference>
<keyword evidence="10" id="KW-0472">Membrane</keyword>
<dbReference type="PANTHER" id="PTHR24291:SF201">
    <property type="entry name" value="CYTOCHROME P450, FAMILY 4, SUBFAMILY B, POLYPEPTIDE 7"/>
    <property type="match status" value="1"/>
</dbReference>
<evidence type="ECO:0000256" key="5">
    <source>
        <dbReference type="ARBA" id="ARBA00023002"/>
    </source>
</evidence>
<dbReference type="PRINTS" id="PR00385">
    <property type="entry name" value="P450"/>
</dbReference>
<dbReference type="GO" id="GO:0004497">
    <property type="term" value="F:monooxygenase activity"/>
    <property type="evidence" value="ECO:0007669"/>
    <property type="project" value="UniProtKB-KW"/>
</dbReference>